<dbReference type="AlphaFoldDB" id="A0A4R2TNW6"/>
<sequence length="64" mass="7158">MKFGIKELIIAIITTNKEFVDSSTAPVFIAQNEEEKERIALLVSKTTMGMVHDIGHGTYIIVKH</sequence>
<keyword evidence="2" id="KW-1185">Reference proteome</keyword>
<evidence type="ECO:0000313" key="2">
    <source>
        <dbReference type="Proteomes" id="UP000295504"/>
    </source>
</evidence>
<accession>A0A4R2TNW6</accession>
<dbReference type="Proteomes" id="UP000295504">
    <property type="component" value="Unassembled WGS sequence"/>
</dbReference>
<dbReference type="Pfam" id="PF21835">
    <property type="entry name" value="YIEGIA_cap"/>
    <property type="match status" value="1"/>
</dbReference>
<organism evidence="1 2">
    <name type="scientific">Serpentinicella alkaliphila</name>
    <dbReference type="NCBI Taxonomy" id="1734049"/>
    <lineage>
        <taxon>Bacteria</taxon>
        <taxon>Bacillati</taxon>
        <taxon>Bacillota</taxon>
        <taxon>Clostridia</taxon>
        <taxon>Peptostreptococcales</taxon>
        <taxon>Natronincolaceae</taxon>
        <taxon>Serpentinicella</taxon>
    </lineage>
</organism>
<name>A0A4R2TNW6_9FIRM</name>
<dbReference type="RefSeq" id="WP_132849231.1">
    <property type="nucleotide sequence ID" value="NZ_CP058648.1"/>
</dbReference>
<reference evidence="1 2" key="1">
    <citation type="submission" date="2019-03" db="EMBL/GenBank/DDBJ databases">
        <title>Genomic Encyclopedia of Type Strains, Phase IV (KMG-IV): sequencing the most valuable type-strain genomes for metagenomic binning, comparative biology and taxonomic classification.</title>
        <authorList>
            <person name="Goeker M."/>
        </authorList>
    </citation>
    <scope>NUCLEOTIDE SEQUENCE [LARGE SCALE GENOMIC DNA]</scope>
    <source>
        <strain evidence="1 2">DSM 100013</strain>
    </source>
</reference>
<protein>
    <submittedName>
        <fullName evidence="1">Uncharacterized protein</fullName>
    </submittedName>
</protein>
<gene>
    <name evidence="1" type="ORF">EDD79_103626</name>
</gene>
<dbReference type="OrthoDB" id="1955035at2"/>
<proteinExistence type="predicted"/>
<evidence type="ECO:0000313" key="1">
    <source>
        <dbReference type="EMBL" id="TCP99098.1"/>
    </source>
</evidence>
<dbReference type="EMBL" id="SLYC01000036">
    <property type="protein sequence ID" value="TCP99098.1"/>
    <property type="molecule type" value="Genomic_DNA"/>
</dbReference>
<comment type="caution">
    <text evidence="1">The sequence shown here is derived from an EMBL/GenBank/DDBJ whole genome shotgun (WGS) entry which is preliminary data.</text>
</comment>
<dbReference type="InterPro" id="IPR054055">
    <property type="entry name" value="YpzH"/>
</dbReference>